<feature type="transmembrane region" description="Helical" evidence="1">
    <location>
        <begin position="290"/>
        <end position="308"/>
    </location>
</feature>
<keyword evidence="3" id="KW-1185">Reference proteome</keyword>
<evidence type="ECO:0000256" key="1">
    <source>
        <dbReference type="SAM" id="Phobius"/>
    </source>
</evidence>
<organism evidence="2 3">
    <name type="scientific">Acidiphilium iwatense</name>
    <dbReference type="NCBI Taxonomy" id="768198"/>
    <lineage>
        <taxon>Bacteria</taxon>
        <taxon>Pseudomonadati</taxon>
        <taxon>Pseudomonadota</taxon>
        <taxon>Alphaproteobacteria</taxon>
        <taxon>Acetobacterales</taxon>
        <taxon>Acidocellaceae</taxon>
        <taxon>Acidiphilium</taxon>
    </lineage>
</organism>
<keyword evidence="1" id="KW-1133">Transmembrane helix</keyword>
<protein>
    <recommendedName>
        <fullName evidence="4">NADH:quinone oxidoreductase/Mrp antiporter membrane subunit domain-containing protein</fullName>
    </recommendedName>
</protein>
<reference evidence="2 3" key="1">
    <citation type="submission" date="2022-01" db="EMBL/GenBank/DDBJ databases">
        <authorList>
            <person name="Won M."/>
            <person name="Kim S.-J."/>
            <person name="Kwon S.-W."/>
        </authorList>
    </citation>
    <scope>NUCLEOTIDE SEQUENCE [LARGE SCALE GENOMIC DNA]</scope>
    <source>
        <strain evidence="2 3">KCTC 23505</strain>
    </source>
</reference>
<feature type="transmembrane region" description="Helical" evidence="1">
    <location>
        <begin position="242"/>
        <end position="260"/>
    </location>
</feature>
<feature type="transmembrane region" description="Helical" evidence="1">
    <location>
        <begin position="367"/>
        <end position="391"/>
    </location>
</feature>
<feature type="transmembrane region" description="Helical" evidence="1">
    <location>
        <begin position="132"/>
        <end position="154"/>
    </location>
</feature>
<evidence type="ECO:0000313" key="2">
    <source>
        <dbReference type="EMBL" id="MCF3946711.1"/>
    </source>
</evidence>
<gene>
    <name evidence="2" type="ORF">L2A60_08455</name>
</gene>
<proteinExistence type="predicted"/>
<evidence type="ECO:0008006" key="4">
    <source>
        <dbReference type="Google" id="ProtNLM"/>
    </source>
</evidence>
<feature type="transmembrane region" description="Helical" evidence="1">
    <location>
        <begin position="214"/>
        <end position="236"/>
    </location>
</feature>
<feature type="transmembrane region" description="Helical" evidence="1">
    <location>
        <begin position="432"/>
        <end position="456"/>
    </location>
</feature>
<feature type="transmembrane region" description="Helical" evidence="1">
    <location>
        <begin position="68"/>
        <end position="89"/>
    </location>
</feature>
<dbReference type="RefSeq" id="WP_235703948.1">
    <property type="nucleotide sequence ID" value="NZ_JAKGBZ010000013.1"/>
</dbReference>
<evidence type="ECO:0000313" key="3">
    <source>
        <dbReference type="Proteomes" id="UP001521209"/>
    </source>
</evidence>
<name>A0ABS9DVF5_9PROT</name>
<comment type="caution">
    <text evidence="2">The sequence shown here is derived from an EMBL/GenBank/DDBJ whole genome shotgun (WGS) entry which is preliminary data.</text>
</comment>
<dbReference type="EMBL" id="JAKGBZ010000013">
    <property type="protein sequence ID" value="MCF3946711.1"/>
    <property type="molecule type" value="Genomic_DNA"/>
</dbReference>
<dbReference type="InterPro" id="IPR052561">
    <property type="entry name" value="ComplexI_Subunit1"/>
</dbReference>
<dbReference type="Proteomes" id="UP001521209">
    <property type="component" value="Unassembled WGS sequence"/>
</dbReference>
<feature type="transmembrane region" description="Helical" evidence="1">
    <location>
        <begin position="397"/>
        <end position="420"/>
    </location>
</feature>
<keyword evidence="1" id="KW-0812">Transmembrane</keyword>
<dbReference type="PANTHER" id="PTHR43359:SF1">
    <property type="entry name" value="FORMATE HYDROGENLYASE SUBUNIT 4-RELATED"/>
    <property type="match status" value="1"/>
</dbReference>
<accession>A0ABS9DVF5</accession>
<sequence length="460" mass="46969">MILAAQFFAALIGLAAMLAMAFALEALTRWIAARRAGIAPAPAAQIGHDLVKLLRKRRLRPAFASPLYSTWPILAFAATGAAACILPGFADHLITQPLARLPLLVGLLALGRAARVLAALESGGGARGRAAAQAATGACLAEAVWLIAMAALAVTAQSLSISRIGAAAPGGPQVLVPAGFAALIAARGFRDDAATDYAGPDRAIFIAESMLRQVVLLAALIDVAVPFGMADARLILSWPLGLAIWIAKLVVLLLAATLAADIAPRRTARLALPLAFVALAMVFADNFSWAGLLIAIGGIFVVFGVVRLWRRAPPLEAASFTQAGAALIGFGLGAAEAGWLILAGIVLARLAGFLAERHKTAFGRRWIEAGCMTALAGLPPFGLFAGDFAVLRAAFAASLPFGICLTLVLAISAILLIARLSPGAAPRQPKHAPAVLAAAALLLALLVALGVAPSLIGGAG</sequence>
<dbReference type="PANTHER" id="PTHR43359">
    <property type="entry name" value="FORMATE HYDROGENLYASE SUBUNIT 4"/>
    <property type="match status" value="1"/>
</dbReference>
<keyword evidence="1" id="KW-0472">Membrane</keyword>